<dbReference type="EMBL" id="LT607750">
    <property type="protein sequence ID" value="SCG45358.1"/>
    <property type="molecule type" value="Genomic_DNA"/>
</dbReference>
<dbReference type="PANTHER" id="PTHR31438:SF1">
    <property type="entry name" value="LYSINE N-ACYLTRANSFERASE C17G9.06C-RELATED"/>
    <property type="match status" value="1"/>
</dbReference>
<dbReference type="UniPathway" id="UPA00011"/>
<evidence type="ECO:0000256" key="4">
    <source>
        <dbReference type="ARBA" id="ARBA00031122"/>
    </source>
</evidence>
<accession>A0A1C5HH61</accession>
<dbReference type="GO" id="GO:0019290">
    <property type="term" value="P:siderophore biosynthetic process"/>
    <property type="evidence" value="ECO:0007669"/>
    <property type="project" value="InterPro"/>
</dbReference>
<evidence type="ECO:0000256" key="2">
    <source>
        <dbReference type="ARBA" id="ARBA00005102"/>
    </source>
</evidence>
<name>A0A1C5HH61_9ACTN</name>
<evidence type="ECO:0000259" key="5">
    <source>
        <dbReference type="SMART" id="SM01006"/>
    </source>
</evidence>
<comment type="pathway">
    <text evidence="2">Siderophore biosynthesis; mycobactin biosynthesis.</text>
</comment>
<dbReference type="SUPFAM" id="SSF55729">
    <property type="entry name" value="Acyl-CoA N-acyltransferases (Nat)"/>
    <property type="match status" value="1"/>
</dbReference>
<dbReference type="Proteomes" id="UP000198217">
    <property type="component" value="Chromosome I"/>
</dbReference>
<evidence type="ECO:0000313" key="7">
    <source>
        <dbReference type="Proteomes" id="UP000198217"/>
    </source>
</evidence>
<reference evidence="6 7" key="1">
    <citation type="submission" date="2016-06" db="EMBL/GenBank/DDBJ databases">
        <authorList>
            <person name="Kjaerup R.B."/>
            <person name="Dalgaard T.S."/>
            <person name="Juul-Madsen H.R."/>
        </authorList>
    </citation>
    <scope>NUCLEOTIDE SEQUENCE [LARGE SCALE GENOMIC DNA]</scope>
    <source>
        <strain evidence="6 7">DSM 43904</strain>
    </source>
</reference>
<keyword evidence="7" id="KW-1185">Reference proteome</keyword>
<evidence type="ECO:0000256" key="3">
    <source>
        <dbReference type="ARBA" id="ARBA00020586"/>
    </source>
</evidence>
<dbReference type="GO" id="GO:0016410">
    <property type="term" value="F:N-acyltransferase activity"/>
    <property type="evidence" value="ECO:0007669"/>
    <property type="project" value="TreeGrafter"/>
</dbReference>
<feature type="domain" description="Acyltransferase MbtK/IucB-like conserved" evidence="5">
    <location>
        <begin position="16"/>
        <end position="64"/>
    </location>
</feature>
<dbReference type="Pfam" id="PF13523">
    <property type="entry name" value="Acetyltransf_8"/>
    <property type="match status" value="1"/>
</dbReference>
<dbReference type="InterPro" id="IPR019432">
    <property type="entry name" value="Acyltransferase_MbtK/IucB-like"/>
</dbReference>
<dbReference type="RefSeq" id="WP_088993224.1">
    <property type="nucleotide sequence ID" value="NZ_LT607750.1"/>
</dbReference>
<dbReference type="AlphaFoldDB" id="A0A1C5HH61"/>
<keyword evidence="6" id="KW-0808">Transferase</keyword>
<proteinExistence type="predicted"/>
<dbReference type="SMART" id="SM01006">
    <property type="entry name" value="AlcB"/>
    <property type="match status" value="1"/>
</dbReference>
<comment type="function">
    <text evidence="1">Acyltransferase required for the direct transfer of medium- to long-chain fatty acyl moieties from a carrier protein (MbtL) on to the epsilon-amino group of lysine residue in the mycobactin core.</text>
</comment>
<protein>
    <recommendedName>
        <fullName evidence="3">Lysine N-acyltransferase MbtK</fullName>
    </recommendedName>
    <alternativeName>
        <fullName evidence="4">Mycobactin synthase protein K</fullName>
    </alternativeName>
</protein>
<sequence>MIYQEKISGLGELSLVTVAPDRHAELLHGWVTQPRNSFWGMGGHTVEQVHEIYAFIDSLPTHHAYLITVDDEPVGLFQTYQPGADPVGERYPVQPGDIGMHLLLNPGRRYARGLTTAIGPALARFLFRDPAAQRIVVEPDVRNQLALRRLESEGFTFGSEIDMPDKRAQLAFLTRARFEADHPDPGVSPSIR</sequence>
<evidence type="ECO:0000256" key="1">
    <source>
        <dbReference type="ARBA" id="ARBA00003818"/>
    </source>
</evidence>
<dbReference type="InterPro" id="IPR016181">
    <property type="entry name" value="Acyl_CoA_acyltransferase"/>
</dbReference>
<organism evidence="6 7">
    <name type="scientific">Micromonospora echinaurantiaca</name>
    <dbReference type="NCBI Taxonomy" id="47857"/>
    <lineage>
        <taxon>Bacteria</taxon>
        <taxon>Bacillati</taxon>
        <taxon>Actinomycetota</taxon>
        <taxon>Actinomycetes</taxon>
        <taxon>Micromonosporales</taxon>
        <taxon>Micromonosporaceae</taxon>
        <taxon>Micromonospora</taxon>
    </lineage>
</organism>
<dbReference type="Gene3D" id="3.40.630.30">
    <property type="match status" value="1"/>
</dbReference>
<gene>
    <name evidence="6" type="ORF">GA0070609_1617</name>
</gene>
<evidence type="ECO:0000313" key="6">
    <source>
        <dbReference type="EMBL" id="SCG45358.1"/>
    </source>
</evidence>
<dbReference type="PANTHER" id="PTHR31438">
    <property type="entry name" value="LYSINE N-ACYLTRANSFERASE C17G9.06C-RELATED"/>
    <property type="match status" value="1"/>
</dbReference>